<dbReference type="OrthoDB" id="824283at2"/>
<evidence type="ECO:0000313" key="2">
    <source>
        <dbReference type="EMBL" id="RFN59745.1"/>
    </source>
</evidence>
<dbReference type="InterPro" id="IPR046219">
    <property type="entry name" value="DUF6252"/>
</dbReference>
<organism evidence="2 3">
    <name type="scientific">Marixanthomonas ophiurae</name>
    <dbReference type="NCBI Taxonomy" id="387659"/>
    <lineage>
        <taxon>Bacteria</taxon>
        <taxon>Pseudomonadati</taxon>
        <taxon>Bacteroidota</taxon>
        <taxon>Flavobacteriia</taxon>
        <taxon>Flavobacteriales</taxon>
        <taxon>Flavobacteriaceae</taxon>
        <taxon>Marixanthomonas</taxon>
    </lineage>
</organism>
<dbReference type="RefSeq" id="WP_117158806.1">
    <property type="nucleotide sequence ID" value="NZ_QVID01000001.1"/>
</dbReference>
<dbReference type="PROSITE" id="PS51257">
    <property type="entry name" value="PROKAR_LIPOPROTEIN"/>
    <property type="match status" value="1"/>
</dbReference>
<keyword evidence="1" id="KW-0732">Signal</keyword>
<protein>
    <recommendedName>
        <fullName evidence="4">DUF4382 domain-containing protein</fullName>
    </recommendedName>
</protein>
<gene>
    <name evidence="2" type="ORF">DZ858_06740</name>
</gene>
<evidence type="ECO:0000256" key="1">
    <source>
        <dbReference type="SAM" id="SignalP"/>
    </source>
</evidence>
<dbReference type="Proteomes" id="UP000261082">
    <property type="component" value="Unassembled WGS sequence"/>
</dbReference>
<name>A0A3E1QC69_9FLAO</name>
<keyword evidence="3" id="KW-1185">Reference proteome</keyword>
<evidence type="ECO:0008006" key="4">
    <source>
        <dbReference type="Google" id="ProtNLM"/>
    </source>
</evidence>
<dbReference type="EMBL" id="QVID01000001">
    <property type="protein sequence ID" value="RFN59745.1"/>
    <property type="molecule type" value="Genomic_DNA"/>
</dbReference>
<evidence type="ECO:0000313" key="3">
    <source>
        <dbReference type="Proteomes" id="UP000261082"/>
    </source>
</evidence>
<comment type="caution">
    <text evidence="2">The sequence shown here is derived from an EMBL/GenBank/DDBJ whole genome shotgun (WGS) entry which is preliminary data.</text>
</comment>
<feature type="signal peptide" evidence="1">
    <location>
        <begin position="1"/>
        <end position="19"/>
    </location>
</feature>
<dbReference type="AlphaFoldDB" id="A0A3E1QC69"/>
<sequence length="173" mass="18024">MKTLKTISLILFVSLSLLACKSDDDGGSDPQGGEGDFTAKVDGSSFEGLTGTVKAVVTDNGAGQSLAVSGGTSKSENLQMIIQGFDGEGTYQLNFTSIGTYSYLPDPNNPDPNTVVVFTTVGDAQGNYGELKVSSFDGETIKGTFNFTGYNLDDINDTVGVSDGAFNIKVSDQ</sequence>
<dbReference type="Pfam" id="PF19765">
    <property type="entry name" value="DUF6252"/>
    <property type="match status" value="1"/>
</dbReference>
<feature type="chain" id="PRO_5017803328" description="DUF4382 domain-containing protein" evidence="1">
    <location>
        <begin position="20"/>
        <end position="173"/>
    </location>
</feature>
<reference evidence="2 3" key="1">
    <citation type="journal article" date="2007" name="Int. J. Syst. Evol. Microbiol.">
        <title>Marixanthomonas ophiurae gen. nov., sp. nov., a marine bacterium of the family Flavobacteriaceae isolated from a deep-sea brittle star.</title>
        <authorList>
            <person name="Romanenko L.A."/>
            <person name="Uchino M."/>
            <person name="Frolova G.M."/>
            <person name="Mikhailov V.V."/>
        </authorList>
    </citation>
    <scope>NUCLEOTIDE SEQUENCE [LARGE SCALE GENOMIC DNA]</scope>
    <source>
        <strain evidence="2 3">KMM 3046</strain>
    </source>
</reference>
<accession>A0A3E1QC69</accession>
<proteinExistence type="predicted"/>